<dbReference type="InterPro" id="IPR002052">
    <property type="entry name" value="DNA_methylase_N6_adenine_CS"/>
</dbReference>
<keyword evidence="9" id="KW-1185">Reference proteome</keyword>
<accession>Q3A130</accession>
<dbReference type="OrthoDB" id="9800643at2"/>
<dbReference type="EMBL" id="CP000142">
    <property type="protein sequence ID" value="ABA89927.1"/>
    <property type="molecule type" value="Genomic_DNA"/>
</dbReference>
<evidence type="ECO:0000256" key="5">
    <source>
        <dbReference type="HAMAP-Rule" id="MF_02126"/>
    </source>
</evidence>
<feature type="binding site" evidence="5">
    <location>
        <begin position="121"/>
        <end position="125"/>
    </location>
    <ligand>
        <name>S-adenosyl-L-methionine</name>
        <dbReference type="ChEBI" id="CHEBI:59789"/>
    </ligand>
</feature>
<comment type="similarity">
    <text evidence="5">Belongs to the protein N5-glutamine methyltransferase family. PrmC subfamily.</text>
</comment>
<evidence type="ECO:0000313" key="8">
    <source>
        <dbReference type="EMBL" id="ABA89927.1"/>
    </source>
</evidence>
<dbReference type="FunFam" id="3.40.50.150:FF:000053">
    <property type="entry name" value="Release factor glutamine methyltransferase"/>
    <property type="match status" value="1"/>
</dbReference>
<dbReference type="PANTHER" id="PTHR18895:SF74">
    <property type="entry name" value="MTRF1L RELEASE FACTOR GLUTAMINE METHYLTRANSFERASE"/>
    <property type="match status" value="1"/>
</dbReference>
<protein>
    <recommendedName>
        <fullName evidence="5">Release factor glutamine methyltransferase</fullName>
        <shortName evidence="5">RF MTase</shortName>
        <ecNumber evidence="5">2.1.1.297</ecNumber>
    </recommendedName>
    <alternativeName>
        <fullName evidence="5">N5-glutamine methyltransferase PrmC</fullName>
    </alternativeName>
    <alternativeName>
        <fullName evidence="5">Protein-(glutamine-N5) MTase PrmC</fullName>
    </alternativeName>
    <alternativeName>
        <fullName evidence="5">Protein-glutamine N-methyltransferase PrmC</fullName>
    </alternativeName>
</protein>
<dbReference type="Pfam" id="PF05175">
    <property type="entry name" value="MTS"/>
    <property type="match status" value="1"/>
</dbReference>
<dbReference type="InterPro" id="IPR019874">
    <property type="entry name" value="RF_methyltr_PrmC"/>
</dbReference>
<dbReference type="SUPFAM" id="SSF53335">
    <property type="entry name" value="S-adenosyl-L-methionine-dependent methyltransferases"/>
    <property type="match status" value="1"/>
</dbReference>
<dbReference type="STRING" id="338963.Pcar_2691"/>
<name>Q3A130_SYNC1</name>
<dbReference type="InterPro" id="IPR040758">
    <property type="entry name" value="PrmC_N"/>
</dbReference>
<dbReference type="HAMAP" id="MF_02126">
    <property type="entry name" value="RF_methyltr_PrmC"/>
    <property type="match status" value="1"/>
</dbReference>
<keyword evidence="3 5" id="KW-0949">S-adenosyl-L-methionine</keyword>
<comment type="function">
    <text evidence="5">Methylates the class 1 translation termination release factors RF1/PrfA and RF2/PrfB on the glutamine residue of the universally conserved GGQ motif.</text>
</comment>
<evidence type="ECO:0000256" key="3">
    <source>
        <dbReference type="ARBA" id="ARBA00022691"/>
    </source>
</evidence>
<dbReference type="NCBIfam" id="TIGR03534">
    <property type="entry name" value="RF_mod_PrmC"/>
    <property type="match status" value="1"/>
</dbReference>
<comment type="caution">
    <text evidence="5">Lacks conserved residue(s) required for the propagation of feature annotation.</text>
</comment>
<evidence type="ECO:0000313" key="9">
    <source>
        <dbReference type="Proteomes" id="UP000002534"/>
    </source>
</evidence>
<evidence type="ECO:0000259" key="6">
    <source>
        <dbReference type="Pfam" id="PF05175"/>
    </source>
</evidence>
<dbReference type="NCBIfam" id="TIGR00536">
    <property type="entry name" value="hemK_fam"/>
    <property type="match status" value="1"/>
</dbReference>
<dbReference type="PROSITE" id="PS00092">
    <property type="entry name" value="N6_MTASE"/>
    <property type="match status" value="1"/>
</dbReference>
<evidence type="ECO:0000259" key="7">
    <source>
        <dbReference type="Pfam" id="PF17827"/>
    </source>
</evidence>
<sequence length="287" mass="31243">MAQIWTVLKILQWTADYFRDKGIDSGRRDAELLLGASLGMDRVGLYLNFDRPLEESELTAYRALVVKRARREPLQYILGETEFWSLPLSVSPAVLIPRPDTEVLVEEALRVANGSRVLDVGTGSGAIAIALAHELADAQVVALDICPQALAVAADNARRNGVDDRVRFLERDLAQLPEGPFDLIVSNPPYIPAADLDGLMPEVRDFEPRQALNGGQDGLDPYRLLAAQADTCLVPGGWLLVEVGIDQAAAVRQLFDDAGLVDGFVRDDYGGVPRVVGARRGADHSIH</sequence>
<dbReference type="AlphaFoldDB" id="Q3A130"/>
<comment type="catalytic activity">
    <reaction evidence="4 5">
        <text>L-glutaminyl-[peptide chain release factor] + S-adenosyl-L-methionine = N(5)-methyl-L-glutaminyl-[peptide chain release factor] + S-adenosyl-L-homocysteine + H(+)</text>
        <dbReference type="Rhea" id="RHEA:42896"/>
        <dbReference type="Rhea" id="RHEA-COMP:10271"/>
        <dbReference type="Rhea" id="RHEA-COMP:10272"/>
        <dbReference type="ChEBI" id="CHEBI:15378"/>
        <dbReference type="ChEBI" id="CHEBI:30011"/>
        <dbReference type="ChEBI" id="CHEBI:57856"/>
        <dbReference type="ChEBI" id="CHEBI:59789"/>
        <dbReference type="ChEBI" id="CHEBI:61891"/>
        <dbReference type="EC" id="2.1.1.297"/>
    </reaction>
</comment>
<feature type="domain" description="Release factor glutamine methyltransferase N-terminal" evidence="7">
    <location>
        <begin position="10"/>
        <end position="79"/>
    </location>
</feature>
<evidence type="ECO:0000256" key="2">
    <source>
        <dbReference type="ARBA" id="ARBA00022679"/>
    </source>
</evidence>
<dbReference type="CDD" id="cd02440">
    <property type="entry name" value="AdoMet_MTases"/>
    <property type="match status" value="1"/>
</dbReference>
<dbReference type="Pfam" id="PF17827">
    <property type="entry name" value="PrmC_N"/>
    <property type="match status" value="1"/>
</dbReference>
<dbReference type="HOGENOM" id="CLU_018398_3_1_7"/>
<dbReference type="RefSeq" id="WP_011342470.1">
    <property type="nucleotide sequence ID" value="NC_007498.2"/>
</dbReference>
<proteinExistence type="inferred from homology"/>
<reference evidence="8 9" key="2">
    <citation type="journal article" date="2012" name="BMC Genomics">
        <title>The genome of Pelobacter carbinolicus reveals surprising metabolic capabilities and physiological features.</title>
        <authorList>
            <person name="Aklujkar M."/>
            <person name="Haveman S.A."/>
            <person name="Didonato R.Jr."/>
            <person name="Chertkov O."/>
            <person name="Han C.S."/>
            <person name="Land M.L."/>
            <person name="Brown P."/>
            <person name="Lovley D.R."/>
        </authorList>
    </citation>
    <scope>NUCLEOTIDE SEQUENCE [LARGE SCALE GENOMIC DNA]</scope>
    <source>
        <strain evidence="9">DSM 2380 / NBRC 103641 / GraBd1</strain>
    </source>
</reference>
<dbReference type="eggNOG" id="COG2890">
    <property type="taxonomic scope" value="Bacteria"/>
</dbReference>
<evidence type="ECO:0000256" key="1">
    <source>
        <dbReference type="ARBA" id="ARBA00022603"/>
    </source>
</evidence>
<feature type="binding site" evidence="5">
    <location>
        <position position="144"/>
    </location>
    <ligand>
        <name>S-adenosyl-L-methionine</name>
        <dbReference type="ChEBI" id="CHEBI:59789"/>
    </ligand>
</feature>
<dbReference type="Gene3D" id="1.10.8.10">
    <property type="entry name" value="DNA helicase RuvA subunit, C-terminal domain"/>
    <property type="match status" value="1"/>
</dbReference>
<dbReference type="InterPro" id="IPR004556">
    <property type="entry name" value="HemK-like"/>
</dbReference>
<dbReference type="Gene3D" id="3.40.50.150">
    <property type="entry name" value="Vaccinia Virus protein VP39"/>
    <property type="match status" value="1"/>
</dbReference>
<dbReference type="GO" id="GO:0003676">
    <property type="term" value="F:nucleic acid binding"/>
    <property type="evidence" value="ECO:0007669"/>
    <property type="project" value="InterPro"/>
</dbReference>
<reference evidence="9" key="1">
    <citation type="submission" date="2005-10" db="EMBL/GenBank/DDBJ databases">
        <title>Complete sequence of Pelobacter carbinolicus DSM 2380.</title>
        <authorList>
            <person name="Copeland A."/>
            <person name="Lucas S."/>
            <person name="Lapidus A."/>
            <person name="Barry K."/>
            <person name="Detter J.C."/>
            <person name="Glavina T."/>
            <person name="Hammon N."/>
            <person name="Israni S."/>
            <person name="Pitluck S."/>
            <person name="Chertkov O."/>
            <person name="Schmutz J."/>
            <person name="Larimer F."/>
            <person name="Land M."/>
            <person name="Kyrpides N."/>
            <person name="Ivanova N."/>
            <person name="Richardson P."/>
        </authorList>
    </citation>
    <scope>NUCLEOTIDE SEQUENCE [LARGE SCALE GENOMIC DNA]</scope>
    <source>
        <strain evidence="9">DSM 2380 / NBRC 103641 / GraBd1</strain>
    </source>
</reference>
<keyword evidence="2 5" id="KW-0808">Transferase</keyword>
<dbReference type="Proteomes" id="UP000002534">
    <property type="component" value="Chromosome"/>
</dbReference>
<feature type="binding site" evidence="5">
    <location>
        <position position="187"/>
    </location>
    <ligand>
        <name>S-adenosyl-L-methionine</name>
        <dbReference type="ChEBI" id="CHEBI:59789"/>
    </ligand>
</feature>
<dbReference type="PANTHER" id="PTHR18895">
    <property type="entry name" value="HEMK METHYLTRANSFERASE"/>
    <property type="match status" value="1"/>
</dbReference>
<keyword evidence="1 5" id="KW-0489">Methyltransferase</keyword>
<dbReference type="KEGG" id="pca:Pcar_2691"/>
<feature type="binding site" evidence="5">
    <location>
        <begin position="187"/>
        <end position="190"/>
    </location>
    <ligand>
        <name>substrate</name>
    </ligand>
</feature>
<dbReference type="GO" id="GO:0032259">
    <property type="term" value="P:methylation"/>
    <property type="evidence" value="ECO:0007669"/>
    <property type="project" value="UniProtKB-KW"/>
</dbReference>
<feature type="domain" description="Methyltransferase small" evidence="6">
    <location>
        <begin position="101"/>
        <end position="190"/>
    </location>
</feature>
<organism evidence="8 9">
    <name type="scientific">Syntrophotalea carbinolica (strain DSM 2380 / NBRC 103641 / GraBd1)</name>
    <name type="common">Pelobacter carbinolicus</name>
    <dbReference type="NCBI Taxonomy" id="338963"/>
    <lineage>
        <taxon>Bacteria</taxon>
        <taxon>Pseudomonadati</taxon>
        <taxon>Thermodesulfobacteriota</taxon>
        <taxon>Desulfuromonadia</taxon>
        <taxon>Desulfuromonadales</taxon>
        <taxon>Syntrophotaleaceae</taxon>
        <taxon>Syntrophotalea</taxon>
    </lineage>
</organism>
<dbReference type="InterPro" id="IPR007848">
    <property type="entry name" value="Small_mtfrase_dom"/>
</dbReference>
<dbReference type="InterPro" id="IPR029063">
    <property type="entry name" value="SAM-dependent_MTases_sf"/>
</dbReference>
<dbReference type="GO" id="GO:0102559">
    <property type="term" value="F:peptide chain release factor N(5)-glutamine methyltransferase activity"/>
    <property type="evidence" value="ECO:0007669"/>
    <property type="project" value="UniProtKB-EC"/>
</dbReference>
<dbReference type="InterPro" id="IPR050320">
    <property type="entry name" value="N5-glutamine_MTase"/>
</dbReference>
<evidence type="ECO:0000256" key="4">
    <source>
        <dbReference type="ARBA" id="ARBA00048391"/>
    </source>
</evidence>
<dbReference type="EC" id="2.1.1.297" evidence="5"/>
<gene>
    <name evidence="8" type="primary">hemK</name>
    <name evidence="5" type="synonym">prmC</name>
    <name evidence="8" type="ordered locus">Pcar_2691</name>
</gene>